<reference evidence="2 3" key="1">
    <citation type="journal article" date="2017" name="ISME J.">
        <title>Potential for microbial H2 and metal transformations associated with novel bacteria and archaea in deep terrestrial subsurface sediments.</title>
        <authorList>
            <person name="Hernsdorf A.W."/>
            <person name="Amano Y."/>
            <person name="Miyakawa K."/>
            <person name="Ise K."/>
            <person name="Suzuki Y."/>
            <person name="Anantharaman K."/>
            <person name="Probst A."/>
            <person name="Burstein D."/>
            <person name="Thomas B.C."/>
            <person name="Banfield J.F."/>
        </authorList>
    </citation>
    <scope>NUCLEOTIDE SEQUENCE [LARGE SCALE GENOMIC DNA]</scope>
    <source>
        <strain evidence="2">HGW-Wallbacteria-1</strain>
    </source>
</reference>
<comment type="caution">
    <text evidence="2">The sequence shown here is derived from an EMBL/GenBank/DDBJ whole genome shotgun (WGS) entry which is preliminary data.</text>
</comment>
<proteinExistence type="predicted"/>
<dbReference type="InterPro" id="IPR003018">
    <property type="entry name" value="GAF"/>
</dbReference>
<gene>
    <name evidence="2" type="ORF">CVV64_08575</name>
</gene>
<dbReference type="PANTHER" id="PTHR43155">
    <property type="entry name" value="CYCLIC DI-GMP PHOSPHODIESTERASE PA4108-RELATED"/>
    <property type="match status" value="1"/>
</dbReference>
<dbReference type="SMART" id="SM00471">
    <property type="entry name" value="HDc"/>
    <property type="match status" value="1"/>
</dbReference>
<dbReference type="Gene3D" id="1.10.3210.10">
    <property type="entry name" value="Hypothetical protein af1432"/>
    <property type="match status" value="1"/>
</dbReference>
<dbReference type="Pfam" id="PF13185">
    <property type="entry name" value="GAF_2"/>
    <property type="match status" value="1"/>
</dbReference>
<dbReference type="Gene3D" id="3.30.450.40">
    <property type="match status" value="3"/>
</dbReference>
<dbReference type="SUPFAM" id="SSF109604">
    <property type="entry name" value="HD-domain/PDEase-like"/>
    <property type="match status" value="1"/>
</dbReference>
<dbReference type="AlphaFoldDB" id="A0A2N1PPZ7"/>
<protein>
    <recommendedName>
        <fullName evidence="1">HD-GYP domain-containing protein</fullName>
    </recommendedName>
</protein>
<dbReference type="InterPro" id="IPR003607">
    <property type="entry name" value="HD/PDEase_dom"/>
</dbReference>
<evidence type="ECO:0000313" key="3">
    <source>
        <dbReference type="Proteomes" id="UP000233256"/>
    </source>
</evidence>
<sequence>MNPPSKNVNKLRKEFSELSALSKLSEMMSSDITLSEFLEYCVSSLTRELDAQGAGLFLSDNDNGHFTVKTRIGLCDDTVADIHSGTDPLVKWVMEVHEPLLIIDELMDPRVREENIKSIIVSPLKIKNRVIGIFYLTRTRPGDNFTAIDQELVTIFAAQAAFAIENSRLYRMTQEKIRELNKLNKIGKMLTSSFDIDHILKIIVNTIKDMINIEFGALLLLGEEKLNITLVVPSNINDSTVDEFEATMVETMKILTMEEVQMVKTKVIYNENYDWSDQESRGPTSIESLLSVPLIVRGTVQGILNVAHSQENFYTKDNLRTISNFATQISMALENAKAYMEMEDKFKEQGLLMEVSKALTSTLDLDRILKLVVKITADLLKVKTCALRLYDKKTCEFTVRASIGLTDHLLRQTSLKKGEGIIGKVFETGAPVAISDISKSPDFKHYEILRSEGIVSMLAVPISIKDQIIGVLNVYATQRRWFTDNEINLLSTIGLQAAAAIENARLYTFMHENFMNTIKALSAAIDTKDHYTHGHSKNVMDFSALIAQEMGMTPIEVELIRFAGLLHDIGKIGVSESILSKKSGLTDEEFAIISTHPKLGTMIMDSVDFLKKISPITYHHHERWDGKGYPMGLKGEDIPLGSRIISVADAFDAITSKRSYSGSKTDDFGISEVCRCSGTQFDPAVVEAFASVMEKRKSGLLKIDEAPFLLTEQLMRELS</sequence>
<dbReference type="InterPro" id="IPR037522">
    <property type="entry name" value="HD_GYP_dom"/>
</dbReference>
<feature type="domain" description="HD-GYP" evidence="1">
    <location>
        <begin position="510"/>
        <end position="705"/>
    </location>
</feature>
<dbReference type="InterPro" id="IPR029016">
    <property type="entry name" value="GAF-like_dom_sf"/>
</dbReference>
<dbReference type="Proteomes" id="UP000233256">
    <property type="component" value="Unassembled WGS sequence"/>
</dbReference>
<evidence type="ECO:0000313" key="2">
    <source>
        <dbReference type="EMBL" id="PKK90409.1"/>
    </source>
</evidence>
<dbReference type="PANTHER" id="PTHR43155:SF2">
    <property type="entry name" value="CYCLIC DI-GMP PHOSPHODIESTERASE PA4108"/>
    <property type="match status" value="1"/>
</dbReference>
<name>A0A2N1PPZ7_9BACT</name>
<dbReference type="SUPFAM" id="SSF55781">
    <property type="entry name" value="GAF domain-like"/>
    <property type="match status" value="3"/>
</dbReference>
<dbReference type="Pfam" id="PF01590">
    <property type="entry name" value="GAF"/>
    <property type="match status" value="2"/>
</dbReference>
<dbReference type="CDD" id="cd00077">
    <property type="entry name" value="HDc"/>
    <property type="match status" value="1"/>
</dbReference>
<evidence type="ECO:0000259" key="1">
    <source>
        <dbReference type="PROSITE" id="PS51832"/>
    </source>
</evidence>
<organism evidence="2 3">
    <name type="scientific">Candidatus Wallbacteria bacterium HGW-Wallbacteria-1</name>
    <dbReference type="NCBI Taxonomy" id="2013854"/>
    <lineage>
        <taxon>Bacteria</taxon>
        <taxon>Candidatus Walliibacteriota</taxon>
    </lineage>
</organism>
<dbReference type="NCBIfam" id="TIGR00277">
    <property type="entry name" value="HDIG"/>
    <property type="match status" value="1"/>
</dbReference>
<dbReference type="InterPro" id="IPR006675">
    <property type="entry name" value="HDIG_dom"/>
</dbReference>
<dbReference type="Pfam" id="PF13487">
    <property type="entry name" value="HD_5"/>
    <property type="match status" value="1"/>
</dbReference>
<accession>A0A2N1PPZ7</accession>
<dbReference type="EMBL" id="PGXC01000005">
    <property type="protein sequence ID" value="PKK90409.1"/>
    <property type="molecule type" value="Genomic_DNA"/>
</dbReference>
<dbReference type="SMART" id="SM00065">
    <property type="entry name" value="GAF"/>
    <property type="match status" value="3"/>
</dbReference>
<dbReference type="PROSITE" id="PS51832">
    <property type="entry name" value="HD_GYP"/>
    <property type="match status" value="1"/>
</dbReference>